<organism evidence="1">
    <name type="scientific">bioreactor metagenome</name>
    <dbReference type="NCBI Taxonomy" id="1076179"/>
    <lineage>
        <taxon>unclassified sequences</taxon>
        <taxon>metagenomes</taxon>
        <taxon>ecological metagenomes</taxon>
    </lineage>
</organism>
<name>A0A644ZAK4_9ZZZZ</name>
<sequence length="84" mass="9994">MYRLVVGFCKPKVFTVVDQVYFRKFIADHLHRAIHAVVVDNIHFSVNAFQRQPHRGQALFEKMFNIVVDYDNREFHKNKSNDLS</sequence>
<dbReference type="AlphaFoldDB" id="A0A644ZAK4"/>
<dbReference type="EMBL" id="VSSQ01008111">
    <property type="protein sequence ID" value="MPM37916.1"/>
    <property type="molecule type" value="Genomic_DNA"/>
</dbReference>
<accession>A0A644ZAK4</accession>
<evidence type="ECO:0000313" key="1">
    <source>
        <dbReference type="EMBL" id="MPM37916.1"/>
    </source>
</evidence>
<comment type="caution">
    <text evidence="1">The sequence shown here is derived from an EMBL/GenBank/DDBJ whole genome shotgun (WGS) entry which is preliminary data.</text>
</comment>
<gene>
    <name evidence="1" type="ORF">SDC9_84537</name>
</gene>
<protein>
    <submittedName>
        <fullName evidence="1">Uncharacterized protein</fullName>
    </submittedName>
</protein>
<proteinExistence type="predicted"/>
<reference evidence="1" key="1">
    <citation type="submission" date="2019-08" db="EMBL/GenBank/DDBJ databases">
        <authorList>
            <person name="Kucharzyk K."/>
            <person name="Murdoch R.W."/>
            <person name="Higgins S."/>
            <person name="Loffler F."/>
        </authorList>
    </citation>
    <scope>NUCLEOTIDE SEQUENCE</scope>
</reference>